<evidence type="ECO:0000313" key="2">
    <source>
        <dbReference type="EMBL" id="KAF6311580.1"/>
    </source>
</evidence>
<protein>
    <submittedName>
        <fullName evidence="2">Aspartate beta-hydroxylase domain containing 2</fullName>
    </submittedName>
</protein>
<dbReference type="Proteomes" id="UP000558488">
    <property type="component" value="Unassembled WGS sequence"/>
</dbReference>
<evidence type="ECO:0000313" key="3">
    <source>
        <dbReference type="Proteomes" id="UP000558488"/>
    </source>
</evidence>
<comment type="caution">
    <text evidence="2">The sequence shown here is derived from an EMBL/GenBank/DDBJ whole genome shotgun (WGS) entry which is preliminary data.</text>
</comment>
<name>A0A7J7UFD1_PIPKU</name>
<reference evidence="2 3" key="1">
    <citation type="journal article" date="2020" name="Nature">
        <title>Six reference-quality genomes reveal evolution of bat adaptations.</title>
        <authorList>
            <person name="Jebb D."/>
            <person name="Huang Z."/>
            <person name="Pippel M."/>
            <person name="Hughes G.M."/>
            <person name="Lavrichenko K."/>
            <person name="Devanna P."/>
            <person name="Winkler S."/>
            <person name="Jermiin L.S."/>
            <person name="Skirmuntt E.C."/>
            <person name="Katzourakis A."/>
            <person name="Burkitt-Gray L."/>
            <person name="Ray D.A."/>
            <person name="Sullivan K.A.M."/>
            <person name="Roscito J.G."/>
            <person name="Kirilenko B.M."/>
            <person name="Davalos L.M."/>
            <person name="Corthals A.P."/>
            <person name="Power M.L."/>
            <person name="Jones G."/>
            <person name="Ransome R.D."/>
            <person name="Dechmann D.K.N."/>
            <person name="Locatelli A.G."/>
            <person name="Puechmaille S.J."/>
            <person name="Fedrigo O."/>
            <person name="Jarvis E.D."/>
            <person name="Hiller M."/>
            <person name="Vernes S.C."/>
            <person name="Myers E.W."/>
            <person name="Teeling E.C."/>
        </authorList>
    </citation>
    <scope>NUCLEOTIDE SEQUENCE [LARGE SCALE GENOMIC DNA]</scope>
    <source>
        <strain evidence="2">MPipKuh1</strain>
        <tissue evidence="2">Flight muscle</tissue>
    </source>
</reference>
<sequence length="109" mass="12354">MKVRRRMARGWCSWWTCGIRMWPRRNGRPWTSSLLRADENTSRARSAREAWGQPGRTAGGTARPGPAPALNDPMLRNLPRQKALLRGFYAVRGPSLLPLSVGHFRSVFP</sequence>
<gene>
    <name evidence="2" type="ORF">mPipKuh1_001097</name>
</gene>
<dbReference type="EMBL" id="JACAGB010000020">
    <property type="protein sequence ID" value="KAF6311580.1"/>
    <property type="molecule type" value="Genomic_DNA"/>
</dbReference>
<feature type="region of interest" description="Disordered" evidence="1">
    <location>
        <begin position="39"/>
        <end position="74"/>
    </location>
</feature>
<feature type="compositionally biased region" description="Low complexity" evidence="1">
    <location>
        <begin position="54"/>
        <end position="64"/>
    </location>
</feature>
<feature type="compositionally biased region" description="Basic and acidic residues" evidence="1">
    <location>
        <begin position="39"/>
        <end position="48"/>
    </location>
</feature>
<evidence type="ECO:0000256" key="1">
    <source>
        <dbReference type="SAM" id="MobiDB-lite"/>
    </source>
</evidence>
<accession>A0A7J7UFD1</accession>
<keyword evidence="3" id="KW-1185">Reference proteome</keyword>
<dbReference type="AlphaFoldDB" id="A0A7J7UFD1"/>
<organism evidence="2 3">
    <name type="scientific">Pipistrellus kuhlii</name>
    <name type="common">Kuhl's pipistrelle</name>
    <dbReference type="NCBI Taxonomy" id="59472"/>
    <lineage>
        <taxon>Eukaryota</taxon>
        <taxon>Metazoa</taxon>
        <taxon>Chordata</taxon>
        <taxon>Craniata</taxon>
        <taxon>Vertebrata</taxon>
        <taxon>Euteleostomi</taxon>
        <taxon>Mammalia</taxon>
        <taxon>Eutheria</taxon>
        <taxon>Laurasiatheria</taxon>
        <taxon>Chiroptera</taxon>
        <taxon>Yangochiroptera</taxon>
        <taxon>Vespertilionidae</taxon>
        <taxon>Pipistrellus</taxon>
    </lineage>
</organism>
<proteinExistence type="predicted"/>